<protein>
    <submittedName>
        <fullName evidence="4">Uncharacterized protein</fullName>
    </submittedName>
</protein>
<dbReference type="GO" id="GO:0046872">
    <property type="term" value="F:metal ion binding"/>
    <property type="evidence" value="ECO:0007669"/>
    <property type="project" value="UniProtKB-KW"/>
</dbReference>
<dbReference type="SUPFAM" id="SSF57924">
    <property type="entry name" value="Inhibitor of apoptosis (IAP) repeat"/>
    <property type="match status" value="2"/>
</dbReference>
<dbReference type="GO" id="GO:0003677">
    <property type="term" value="F:DNA binding"/>
    <property type="evidence" value="ECO:0007669"/>
    <property type="project" value="InterPro"/>
</dbReference>
<feature type="compositionally biased region" description="Low complexity" evidence="3">
    <location>
        <begin position="616"/>
        <end position="625"/>
    </location>
</feature>
<keyword evidence="1" id="KW-0479">Metal-binding</keyword>
<dbReference type="SMART" id="SM00384">
    <property type="entry name" value="AT_hook"/>
    <property type="match status" value="3"/>
</dbReference>
<dbReference type="Gene3D" id="1.10.1170.10">
    <property type="entry name" value="Inhibitor Of Apoptosis Protein (2mihbC-IAP-1), Chain A"/>
    <property type="match status" value="2"/>
</dbReference>
<dbReference type="SMART" id="SM00238">
    <property type="entry name" value="BIR"/>
    <property type="match status" value="2"/>
</dbReference>
<feature type="compositionally biased region" description="Basic residues" evidence="3">
    <location>
        <begin position="358"/>
        <end position="373"/>
    </location>
</feature>
<evidence type="ECO:0000256" key="2">
    <source>
        <dbReference type="ARBA" id="ARBA00022833"/>
    </source>
</evidence>
<evidence type="ECO:0000313" key="4">
    <source>
        <dbReference type="EMBL" id="KAF4982416.1"/>
    </source>
</evidence>
<feature type="compositionally biased region" description="Basic residues" evidence="3">
    <location>
        <begin position="430"/>
        <end position="441"/>
    </location>
</feature>
<feature type="compositionally biased region" description="Acidic residues" evidence="3">
    <location>
        <begin position="461"/>
        <end position="470"/>
    </location>
</feature>
<dbReference type="PROSITE" id="PS50143">
    <property type="entry name" value="BIR_REPEAT_2"/>
    <property type="match status" value="2"/>
</dbReference>
<dbReference type="OrthoDB" id="2196114at2759"/>
<dbReference type="InterPro" id="IPR001370">
    <property type="entry name" value="BIR_rpt"/>
</dbReference>
<evidence type="ECO:0000256" key="3">
    <source>
        <dbReference type="SAM" id="MobiDB-lite"/>
    </source>
</evidence>
<dbReference type="PRINTS" id="PR00929">
    <property type="entry name" value="ATHOOK"/>
</dbReference>
<feature type="compositionally biased region" description="Low complexity" evidence="3">
    <location>
        <begin position="762"/>
        <end position="777"/>
    </location>
</feature>
<reference evidence="4" key="1">
    <citation type="journal article" date="2020" name="BMC Genomics">
        <title>Correction to: Identification and distribution of gene clusters required for synthesis of sphingolipid metabolism inhibitors in diverse species of the filamentous fungus Fusarium.</title>
        <authorList>
            <person name="Kim H.S."/>
            <person name="Lohmar J.M."/>
            <person name="Busman M."/>
            <person name="Brown D.W."/>
            <person name="Naumann T.A."/>
            <person name="Divon H.H."/>
            <person name="Lysoe E."/>
            <person name="Uhlig S."/>
            <person name="Proctor R.H."/>
        </authorList>
    </citation>
    <scope>NUCLEOTIDE SEQUENCE</scope>
    <source>
        <strain evidence="4">NRRL 22465</strain>
    </source>
</reference>
<feature type="compositionally biased region" description="Polar residues" evidence="3">
    <location>
        <begin position="227"/>
        <end position="239"/>
    </location>
</feature>
<dbReference type="EMBL" id="JABEYC010000118">
    <property type="protein sequence ID" value="KAF4982416.1"/>
    <property type="molecule type" value="Genomic_DNA"/>
</dbReference>
<feature type="region of interest" description="Disordered" evidence="3">
    <location>
        <begin position="208"/>
        <end position="794"/>
    </location>
</feature>
<dbReference type="Pfam" id="PF00653">
    <property type="entry name" value="BIR"/>
    <property type="match status" value="2"/>
</dbReference>
<gene>
    <name evidence="4" type="ORF">FZEAL_1934</name>
</gene>
<feature type="compositionally biased region" description="Basic residues" evidence="3">
    <location>
        <begin position="261"/>
        <end position="278"/>
    </location>
</feature>
<feature type="compositionally biased region" description="Polar residues" evidence="3">
    <location>
        <begin position="248"/>
        <end position="258"/>
    </location>
</feature>
<dbReference type="CDD" id="cd00022">
    <property type="entry name" value="BIR"/>
    <property type="match status" value="2"/>
</dbReference>
<evidence type="ECO:0000313" key="5">
    <source>
        <dbReference type="Proteomes" id="UP000635477"/>
    </source>
</evidence>
<keyword evidence="2" id="KW-0862">Zinc</keyword>
<feature type="compositionally biased region" description="Acidic residues" evidence="3">
    <location>
        <begin position="284"/>
        <end position="295"/>
    </location>
</feature>
<feature type="compositionally biased region" description="Basic residues" evidence="3">
    <location>
        <begin position="517"/>
        <end position="535"/>
    </location>
</feature>
<dbReference type="PANTHER" id="PTHR46771">
    <property type="entry name" value="DETERIN"/>
    <property type="match status" value="1"/>
</dbReference>
<feature type="compositionally biased region" description="Acidic residues" evidence="3">
    <location>
        <begin position="552"/>
        <end position="561"/>
    </location>
</feature>
<feature type="compositionally biased region" description="Low complexity" evidence="3">
    <location>
        <begin position="728"/>
        <end position="749"/>
    </location>
</feature>
<keyword evidence="5" id="KW-1185">Reference proteome</keyword>
<organism evidence="4 5">
    <name type="scientific">Fusarium zealandicum</name>
    <dbReference type="NCBI Taxonomy" id="1053134"/>
    <lineage>
        <taxon>Eukaryota</taxon>
        <taxon>Fungi</taxon>
        <taxon>Dikarya</taxon>
        <taxon>Ascomycota</taxon>
        <taxon>Pezizomycotina</taxon>
        <taxon>Sordariomycetes</taxon>
        <taxon>Hypocreomycetidae</taxon>
        <taxon>Hypocreales</taxon>
        <taxon>Nectriaceae</taxon>
        <taxon>Fusarium</taxon>
        <taxon>Fusarium staphyleae species complex</taxon>
    </lineage>
</organism>
<evidence type="ECO:0000256" key="1">
    <source>
        <dbReference type="ARBA" id="ARBA00022723"/>
    </source>
</evidence>
<feature type="compositionally biased region" description="Polar residues" evidence="3">
    <location>
        <begin position="574"/>
        <end position="588"/>
    </location>
</feature>
<feature type="compositionally biased region" description="Basic and acidic residues" evidence="3">
    <location>
        <begin position="403"/>
        <end position="415"/>
    </location>
</feature>
<sequence length="1046" mass="114069">MSFEDITDQYMTYESRLSSFHKNAKKRGSTAGGKGNKALGWPHKNITPARLARAGLFFSPTPQNPDNVICFLCHKGLDGWEAGDDPLLEHLTHSPECGWAVVSAIEAEVGDYAQEDPNQPYMKEARKATFAGRWPHDGKKGWKCKTKQLVDAGWKYTPTEDSDDMATCTYCQLALDGWEPADKPLDEHYNRSPNCPFFILVDQTQPAKKGGRAKAGRASKASRLSGQSVATSEAASVNESMAGPEDSVLTTGSTATTQGGKKSKTRKAATTKGRKTKAKKEAPVEEVEISIEEEAPPAQDSRGKKRNSMTMEDVSVAVSEAPALKKRATRTRGSAAVNDSTLDHSDDAEMEEAPSPKKGGRKKTRKPAAKSTRKASISSVASEKPTVAQEATPGSFPDDDEIERQLEEDLERHFTDDEEITVDSDSERSKIKKSKGAKSSKSKAEPATESQDYAMFNPEPAEMDDAEVDDELRALQAEMEVDELDPEVEAELELETESRAEPEPTPEVEVQELQIPKKGRKAGTRKVSKQTKSKKAQAIAEPVEDDHPVPEGEQEPEDAQEEALPASQSHEDSLASTDTVLKKSTTARLSAGMRSRGRPSKASLASQASADELELVEAPVATPTETPEEPPVKRGRGRPSKASLASRASVGAQESQSSDAPPKRGRGRPSKKSLEARKSMEVQASQEATQPFTQPLEERMQQDVEVYSPEEQKEELAAPVVSFESPRPSSAAQHMASSPPPSSSHLANPPSTPGRIISPATSARQAAISPSQSPQSSDAENQPPSSKPMASANPKRVALLPVVATPTHGSPSKRNMIAGLRSTTPWTEMDLETILGSPHTNLDKENSADRFLKQGQNLTSPEKQMTVQEWISYNATEAEKKLKHECESIVNQFESEGTKAMRVLEGLIFSSLALDLHSKQSPSGYVSTQYASSLPWHRTQAFRGVEFKPYKASIPLALDLDHFDGPTLQPTSLPPYRKENTAMLGITFTTFIVPVPNAERITGFWEGLLFPRRRPTTVVPDLGALEEGMLDEPLDSRRRALGLRDW</sequence>
<dbReference type="AlphaFoldDB" id="A0A8H4URQ9"/>
<proteinExistence type="predicted"/>
<feature type="compositionally biased region" description="Acidic residues" evidence="3">
    <location>
        <begin position="479"/>
        <end position="495"/>
    </location>
</feature>
<comment type="caution">
    <text evidence="4">The sequence shown here is derived from an EMBL/GenBank/DDBJ whole genome shotgun (WGS) entry which is preliminary data.</text>
</comment>
<accession>A0A8H4URQ9</accession>
<reference evidence="4" key="2">
    <citation type="submission" date="2020-05" db="EMBL/GenBank/DDBJ databases">
        <authorList>
            <person name="Kim H.-S."/>
            <person name="Proctor R.H."/>
            <person name="Brown D.W."/>
        </authorList>
    </citation>
    <scope>NUCLEOTIDE SEQUENCE</scope>
    <source>
        <strain evidence="4">NRRL 22465</strain>
    </source>
</reference>
<name>A0A8H4URQ9_9HYPO</name>
<dbReference type="Pfam" id="PF02178">
    <property type="entry name" value="AT_hook"/>
    <property type="match status" value="3"/>
</dbReference>
<dbReference type="PANTHER" id="PTHR46771:SF5">
    <property type="entry name" value="DETERIN"/>
    <property type="match status" value="1"/>
</dbReference>
<feature type="compositionally biased region" description="Polar residues" evidence="3">
    <location>
        <begin position="682"/>
        <end position="693"/>
    </location>
</feature>
<dbReference type="Proteomes" id="UP000635477">
    <property type="component" value="Unassembled WGS sequence"/>
</dbReference>
<dbReference type="InterPro" id="IPR017956">
    <property type="entry name" value="AT_hook_DNA-bd_motif"/>
</dbReference>
<dbReference type="InterPro" id="IPR051190">
    <property type="entry name" value="Baculoviral_IAP"/>
</dbReference>